<dbReference type="Proteomes" id="UP000323824">
    <property type="component" value="Chromosome"/>
</dbReference>
<dbReference type="Pfam" id="PF18765">
    <property type="entry name" value="Polbeta"/>
    <property type="match status" value="1"/>
</dbReference>
<dbReference type="CDD" id="cd05403">
    <property type="entry name" value="NT_KNTase_like"/>
    <property type="match status" value="1"/>
</dbReference>
<dbReference type="OrthoDB" id="14556at2"/>
<dbReference type="RefSeq" id="WP_149568890.1">
    <property type="nucleotide sequence ID" value="NZ_CP035807.1"/>
</dbReference>
<dbReference type="KEGG" id="sper:EW093_13340"/>
<dbReference type="Gene3D" id="3.30.460.10">
    <property type="entry name" value="Beta Polymerase, domain 2"/>
    <property type="match status" value="1"/>
</dbReference>
<evidence type="ECO:0000313" key="3">
    <source>
        <dbReference type="Proteomes" id="UP000323824"/>
    </source>
</evidence>
<keyword evidence="3" id="KW-1185">Reference proteome</keyword>
<accession>A0A5C1QGC2</accession>
<evidence type="ECO:0000259" key="1">
    <source>
        <dbReference type="Pfam" id="PF18765"/>
    </source>
</evidence>
<dbReference type="InterPro" id="IPR043519">
    <property type="entry name" value="NT_sf"/>
</dbReference>
<dbReference type="EMBL" id="CP035807">
    <property type="protein sequence ID" value="QEN05654.1"/>
    <property type="molecule type" value="Genomic_DNA"/>
</dbReference>
<dbReference type="InterPro" id="IPR041633">
    <property type="entry name" value="Polbeta"/>
</dbReference>
<name>A0A5C1QGC2_9SPIO</name>
<dbReference type="GO" id="GO:0016740">
    <property type="term" value="F:transferase activity"/>
    <property type="evidence" value="ECO:0007669"/>
    <property type="project" value="UniProtKB-KW"/>
</dbReference>
<keyword evidence="2" id="KW-0808">Transferase</keyword>
<dbReference type="AlphaFoldDB" id="A0A5C1QGC2"/>
<protein>
    <submittedName>
        <fullName evidence="2">Nucleotidyltransferase domain-containing protein</fullName>
    </submittedName>
</protein>
<reference evidence="2 3" key="1">
    <citation type="submission" date="2019-02" db="EMBL/GenBank/DDBJ databases">
        <authorList>
            <person name="Fomenkov A."/>
            <person name="Dubinina G."/>
            <person name="Grabovich M."/>
            <person name="Vincze T."/>
            <person name="Roberts R.J."/>
        </authorList>
    </citation>
    <scope>NUCLEOTIDE SEQUENCE [LARGE SCALE GENOMIC DNA]</scope>
    <source>
        <strain evidence="2 3">P</strain>
    </source>
</reference>
<sequence length="96" mass="10921">MRLSPRLQKLFVSTSRNLFGESNIYLFGSRTDDSKKGGDFDIAIEYPESADEFKKLKIKFITSIIQQGYDIKIDLVQLDSSNSLINSEIRETGILL</sequence>
<proteinExistence type="predicted"/>
<gene>
    <name evidence="2" type="ORF">EW093_13340</name>
</gene>
<reference evidence="2 3" key="2">
    <citation type="submission" date="2019-09" db="EMBL/GenBank/DDBJ databases">
        <title>Complete Genome Sequence and Methylome Analysis of free living Spirochaetas.</title>
        <authorList>
            <person name="Leshcheva N."/>
            <person name="Mikheeva N."/>
        </authorList>
    </citation>
    <scope>NUCLEOTIDE SEQUENCE [LARGE SCALE GENOMIC DNA]</scope>
    <source>
        <strain evidence="2 3">P</strain>
    </source>
</reference>
<organism evidence="2 3">
    <name type="scientific">Thiospirochaeta perfilievii</name>
    <dbReference type="NCBI Taxonomy" id="252967"/>
    <lineage>
        <taxon>Bacteria</taxon>
        <taxon>Pseudomonadati</taxon>
        <taxon>Spirochaetota</taxon>
        <taxon>Spirochaetia</taxon>
        <taxon>Spirochaetales</taxon>
        <taxon>Spirochaetaceae</taxon>
        <taxon>Thiospirochaeta</taxon>
    </lineage>
</organism>
<feature type="domain" description="Polymerase beta nucleotidyltransferase" evidence="1">
    <location>
        <begin position="24"/>
        <end position="96"/>
    </location>
</feature>
<evidence type="ECO:0000313" key="2">
    <source>
        <dbReference type="EMBL" id="QEN05654.1"/>
    </source>
</evidence>
<dbReference type="SUPFAM" id="SSF81301">
    <property type="entry name" value="Nucleotidyltransferase"/>
    <property type="match status" value="1"/>
</dbReference>